<evidence type="ECO:0000313" key="1">
    <source>
        <dbReference type="EMBL" id="MDQ0215549.1"/>
    </source>
</evidence>
<dbReference type="AlphaFoldDB" id="A0AAJ1SZJ2"/>
<keyword evidence="2" id="KW-1185">Reference proteome</keyword>
<gene>
    <name evidence="1" type="ORF">J2S13_001967</name>
</gene>
<accession>A0AAJ1SZJ2</accession>
<evidence type="ECO:0000313" key="2">
    <source>
        <dbReference type="Proteomes" id="UP001237207"/>
    </source>
</evidence>
<organism evidence="1 2">
    <name type="scientific">Oikeobacillus pervagus</name>
    <dbReference type="NCBI Taxonomy" id="1325931"/>
    <lineage>
        <taxon>Bacteria</taxon>
        <taxon>Bacillati</taxon>
        <taxon>Bacillota</taxon>
        <taxon>Bacilli</taxon>
        <taxon>Bacillales</taxon>
        <taxon>Bacillaceae</taxon>
        <taxon>Oikeobacillus</taxon>
    </lineage>
</organism>
<reference evidence="1" key="1">
    <citation type="submission" date="2023-07" db="EMBL/GenBank/DDBJ databases">
        <title>Genomic Encyclopedia of Type Strains, Phase IV (KMG-IV): sequencing the most valuable type-strain genomes for metagenomic binning, comparative biology and taxonomic classification.</title>
        <authorList>
            <person name="Goeker M."/>
        </authorList>
    </citation>
    <scope>NUCLEOTIDE SEQUENCE</scope>
    <source>
        <strain evidence="1">DSM 23947</strain>
    </source>
</reference>
<proteinExistence type="predicted"/>
<comment type="caution">
    <text evidence="1">The sequence shown here is derived from an EMBL/GenBank/DDBJ whole genome shotgun (WGS) entry which is preliminary data.</text>
</comment>
<dbReference type="EMBL" id="JAUSUC010000022">
    <property type="protein sequence ID" value="MDQ0215549.1"/>
    <property type="molecule type" value="Genomic_DNA"/>
</dbReference>
<dbReference type="Proteomes" id="UP001237207">
    <property type="component" value="Unassembled WGS sequence"/>
</dbReference>
<sequence>MDRMDELLNSWQLNRAYNKFWEDKGDSIQSIYETIENQFKDIFFTGYETGHEDGYFSGKTDAKVKLMVKLAVHTNLDDNTILKVLEKENEAHFINGLKEIREKQKNEG</sequence>
<dbReference type="RefSeq" id="WP_110113997.1">
    <property type="nucleotide sequence ID" value="NZ_JAUSUC010000022.1"/>
</dbReference>
<protein>
    <submittedName>
        <fullName evidence="1">Uncharacterized protein</fullName>
    </submittedName>
</protein>
<name>A0AAJ1SZJ2_9BACI</name>